<proteinExistence type="predicted"/>
<dbReference type="AlphaFoldDB" id="A0A0A9DBG5"/>
<sequence length="75" mass="8559">MNLGRNTSTVVYASIPQKPSLQSQSVSSDTPCFSLEKGNCCYFGETWLCSLYIVMLTFFFLFELYSSPTWKKKHA</sequence>
<feature type="transmembrane region" description="Helical" evidence="1">
    <location>
        <begin position="45"/>
        <end position="65"/>
    </location>
</feature>
<organism evidence="2">
    <name type="scientific">Arundo donax</name>
    <name type="common">Giant reed</name>
    <name type="synonym">Donax arundinaceus</name>
    <dbReference type="NCBI Taxonomy" id="35708"/>
    <lineage>
        <taxon>Eukaryota</taxon>
        <taxon>Viridiplantae</taxon>
        <taxon>Streptophyta</taxon>
        <taxon>Embryophyta</taxon>
        <taxon>Tracheophyta</taxon>
        <taxon>Spermatophyta</taxon>
        <taxon>Magnoliopsida</taxon>
        <taxon>Liliopsida</taxon>
        <taxon>Poales</taxon>
        <taxon>Poaceae</taxon>
        <taxon>PACMAD clade</taxon>
        <taxon>Arundinoideae</taxon>
        <taxon>Arundineae</taxon>
        <taxon>Arundo</taxon>
    </lineage>
</organism>
<keyword evidence="1" id="KW-0812">Transmembrane</keyword>
<protein>
    <submittedName>
        <fullName evidence="2">Uncharacterized protein</fullName>
    </submittedName>
</protein>
<reference evidence="2" key="2">
    <citation type="journal article" date="2015" name="Data Brief">
        <title>Shoot transcriptome of the giant reed, Arundo donax.</title>
        <authorList>
            <person name="Barrero R.A."/>
            <person name="Guerrero F.D."/>
            <person name="Moolhuijzen P."/>
            <person name="Goolsby J.A."/>
            <person name="Tidwell J."/>
            <person name="Bellgard S.E."/>
            <person name="Bellgard M.I."/>
        </authorList>
    </citation>
    <scope>NUCLEOTIDE SEQUENCE</scope>
    <source>
        <tissue evidence="2">Shoot tissue taken approximately 20 cm above the soil surface</tissue>
    </source>
</reference>
<dbReference type="EMBL" id="GBRH01211951">
    <property type="protein sequence ID" value="JAD85944.1"/>
    <property type="molecule type" value="Transcribed_RNA"/>
</dbReference>
<evidence type="ECO:0000256" key="1">
    <source>
        <dbReference type="SAM" id="Phobius"/>
    </source>
</evidence>
<name>A0A0A9DBG5_ARUDO</name>
<reference evidence="2" key="1">
    <citation type="submission" date="2014-09" db="EMBL/GenBank/DDBJ databases">
        <authorList>
            <person name="Magalhaes I.L.F."/>
            <person name="Oliveira U."/>
            <person name="Santos F.R."/>
            <person name="Vidigal T.H.D.A."/>
            <person name="Brescovit A.D."/>
            <person name="Santos A.J."/>
        </authorList>
    </citation>
    <scope>NUCLEOTIDE SEQUENCE</scope>
    <source>
        <tissue evidence="2">Shoot tissue taken approximately 20 cm above the soil surface</tissue>
    </source>
</reference>
<accession>A0A0A9DBG5</accession>
<keyword evidence="1" id="KW-1133">Transmembrane helix</keyword>
<evidence type="ECO:0000313" key="2">
    <source>
        <dbReference type="EMBL" id="JAD85944.1"/>
    </source>
</evidence>
<keyword evidence="1" id="KW-0472">Membrane</keyword>